<gene>
    <name evidence="2" type="ORF">KIN_10280</name>
</gene>
<dbReference type="InterPro" id="IPR007138">
    <property type="entry name" value="ABM_dom"/>
</dbReference>
<dbReference type="OrthoDB" id="9812754at2"/>
<dbReference type="InterPro" id="IPR050744">
    <property type="entry name" value="AI-2_Isomerase_LsrG"/>
</dbReference>
<organism evidence="2 3">
    <name type="scientific">Litoreibacter roseus</name>
    <dbReference type="NCBI Taxonomy" id="2601869"/>
    <lineage>
        <taxon>Bacteria</taxon>
        <taxon>Pseudomonadati</taxon>
        <taxon>Pseudomonadota</taxon>
        <taxon>Alphaproteobacteria</taxon>
        <taxon>Rhodobacterales</taxon>
        <taxon>Roseobacteraceae</taxon>
        <taxon>Litoreibacter</taxon>
    </lineage>
</organism>
<keyword evidence="2" id="KW-0560">Oxidoreductase</keyword>
<keyword evidence="2" id="KW-0503">Monooxygenase</keyword>
<dbReference type="GO" id="GO:0004497">
    <property type="term" value="F:monooxygenase activity"/>
    <property type="evidence" value="ECO:0007669"/>
    <property type="project" value="UniProtKB-KW"/>
</dbReference>
<dbReference type="PANTHER" id="PTHR33336">
    <property type="entry name" value="QUINOL MONOOXYGENASE YGIN-RELATED"/>
    <property type="match status" value="1"/>
</dbReference>
<evidence type="ECO:0000259" key="1">
    <source>
        <dbReference type="PROSITE" id="PS51725"/>
    </source>
</evidence>
<dbReference type="PROSITE" id="PS51725">
    <property type="entry name" value="ABM"/>
    <property type="match status" value="1"/>
</dbReference>
<dbReference type="PANTHER" id="PTHR33336:SF1">
    <property type="entry name" value="(4S)-4-HYDROXY-5-PHOSPHONOOXYPENTANE-2,3-DIONE ISOMERASE"/>
    <property type="match status" value="1"/>
</dbReference>
<evidence type="ECO:0000313" key="3">
    <source>
        <dbReference type="Proteomes" id="UP000436822"/>
    </source>
</evidence>
<dbReference type="SUPFAM" id="SSF54909">
    <property type="entry name" value="Dimeric alpha+beta barrel"/>
    <property type="match status" value="1"/>
</dbReference>
<proteinExistence type="predicted"/>
<dbReference type="EMBL" id="BLJE01000001">
    <property type="protein sequence ID" value="GFE63954.1"/>
    <property type="molecule type" value="Genomic_DNA"/>
</dbReference>
<dbReference type="AlphaFoldDB" id="A0A6N6JCY0"/>
<feature type="domain" description="ABM" evidence="1">
    <location>
        <begin position="2"/>
        <end position="94"/>
    </location>
</feature>
<dbReference type="GO" id="GO:0005829">
    <property type="term" value="C:cytosol"/>
    <property type="evidence" value="ECO:0007669"/>
    <property type="project" value="TreeGrafter"/>
</dbReference>
<protein>
    <submittedName>
        <fullName evidence="2">Antibiotic biosynthesis monooxygenase</fullName>
    </submittedName>
</protein>
<comment type="caution">
    <text evidence="2">The sequence shown here is derived from an EMBL/GenBank/DDBJ whole genome shotgun (WGS) entry which is preliminary data.</text>
</comment>
<keyword evidence="3" id="KW-1185">Reference proteome</keyword>
<dbReference type="Pfam" id="PF03992">
    <property type="entry name" value="ABM"/>
    <property type="match status" value="1"/>
</dbReference>
<reference evidence="2 3" key="1">
    <citation type="submission" date="2019-12" db="EMBL/GenBank/DDBJ databases">
        <title>Litoreibacter badius sp. nov., a novel bacteriochlorophyll a-containing bacterium in the genus Litoreibacter.</title>
        <authorList>
            <person name="Kanamuro M."/>
            <person name="Takabe Y."/>
            <person name="Mori K."/>
            <person name="Takaichi S."/>
            <person name="Hanada S."/>
        </authorList>
    </citation>
    <scope>NUCLEOTIDE SEQUENCE [LARGE SCALE GENOMIC DNA]</scope>
    <source>
        <strain evidence="2 3">K6</strain>
    </source>
</reference>
<dbReference type="InterPro" id="IPR011008">
    <property type="entry name" value="Dimeric_a/b-barrel"/>
</dbReference>
<dbReference type="RefSeq" id="WP_159804836.1">
    <property type="nucleotide sequence ID" value="NZ_BLJE01000001.1"/>
</dbReference>
<dbReference type="Gene3D" id="3.30.70.100">
    <property type="match status" value="1"/>
</dbReference>
<name>A0A6N6JCY0_9RHOB</name>
<sequence>MYAVTVEFSLKSGNMNVFLPLMEHNARTSVRAEPDCLQFDVCSDPARPDHVFLYELYSNAKAFELHLATAHFRDFDAKTRDMIAEKHVRTYSEVQR</sequence>
<evidence type="ECO:0000313" key="2">
    <source>
        <dbReference type="EMBL" id="GFE63954.1"/>
    </source>
</evidence>
<dbReference type="Proteomes" id="UP000436822">
    <property type="component" value="Unassembled WGS sequence"/>
</dbReference>
<accession>A0A6N6JCY0</accession>